<name>A0A3L8Q8W1_CHLGU</name>
<comment type="caution">
    <text evidence="3">The sequence shown here is derived from an EMBL/GenBank/DDBJ whole genome shotgun (WGS) entry which is preliminary data.</text>
</comment>
<sequence length="689" mass="73345">MAQPGCSTGASPFSTRDGINTGARLIWLPALPTAFSSHCALGWGWSWGSQPDKTPMGTVWCAGNKALHCSASLVCLGLLTFLGAMQAGRRAGFLHHWVSFSFVCHGCAFPGFLLPSSSTSGFFSSPESGSGHFVCHWGSPCMPRGAGARLWEQKHPPAELCPCSTGTLSYSPPGWIQHQSTTVRQQRSGPWASCCTTWSWGSTNFRTGQEIIWGWILFPRWLSQFGSSSLATGAIPEVAHVLLSCSPPDRESMGKFRPSSGHTQHGLGMGTEGQLLQLTGDSWFLSPECQDVIKRCLSMQPSDRPSLEELFWDPGVQVGSRGLAGNSSTHLLVISGKANQTGFQGSAEGTRSSWAGTELETWCGKHRWPPSPLVLLVHGTLTAWAHPREGEGAPGEAVPGGAAAAGDSEDNIKDDNLLLHLVSGRLKMRDFDSDTFSKARLHREFADESTHSGMLPDLGTAQPGQEPKVSPFAGADAADPSVAARLFLAGLGAWVGYKMGPPAPTVPWAGAGLWQPARHKQTPMVGAEVGLQSLCRGCFALQARKGLGCSTALVCFGITMGAVQGEGRKPGLPSPMGGFFPGMQGAWEKLRRGWAVPLEKAEDIVGPVCWGWWDQSFGEMAASTGASCFGQLLRVGCAVAGCRLGTCPALLLCSQRQQLLWALPGLCWSSAPGCNQPKEKWGALQHRLA</sequence>
<proteinExistence type="predicted"/>
<feature type="transmembrane region" description="Helical" evidence="2">
    <location>
        <begin position="97"/>
        <end position="114"/>
    </location>
</feature>
<dbReference type="OrthoDB" id="9331472at2759"/>
<dbReference type="SUPFAM" id="SSF56112">
    <property type="entry name" value="Protein kinase-like (PK-like)"/>
    <property type="match status" value="1"/>
</dbReference>
<organism evidence="3 4">
    <name type="scientific">Chloebia gouldiae</name>
    <name type="common">Gouldian finch</name>
    <name type="synonym">Erythrura gouldiae</name>
    <dbReference type="NCBI Taxonomy" id="44316"/>
    <lineage>
        <taxon>Eukaryota</taxon>
        <taxon>Metazoa</taxon>
        <taxon>Chordata</taxon>
        <taxon>Craniata</taxon>
        <taxon>Vertebrata</taxon>
        <taxon>Euteleostomi</taxon>
        <taxon>Archelosauria</taxon>
        <taxon>Archosauria</taxon>
        <taxon>Dinosauria</taxon>
        <taxon>Saurischia</taxon>
        <taxon>Theropoda</taxon>
        <taxon>Coelurosauria</taxon>
        <taxon>Aves</taxon>
        <taxon>Neognathae</taxon>
        <taxon>Neoaves</taxon>
        <taxon>Telluraves</taxon>
        <taxon>Australaves</taxon>
        <taxon>Passeriformes</taxon>
        <taxon>Passeroidea</taxon>
        <taxon>Passeridae</taxon>
        <taxon>Chloebia</taxon>
    </lineage>
</organism>
<keyword evidence="2" id="KW-0472">Membrane</keyword>
<keyword evidence="2" id="KW-1133">Transmembrane helix</keyword>
<evidence type="ECO:0000313" key="3">
    <source>
        <dbReference type="EMBL" id="RLV63613.1"/>
    </source>
</evidence>
<reference evidence="3 4" key="1">
    <citation type="journal article" date="2018" name="Proc. R. Soc. B">
        <title>A non-coding region near Follistatin controls head colour polymorphism in the Gouldian finch.</title>
        <authorList>
            <person name="Toomey M.B."/>
            <person name="Marques C.I."/>
            <person name="Andrade P."/>
            <person name="Araujo P.M."/>
            <person name="Sabatino S."/>
            <person name="Gazda M.A."/>
            <person name="Afonso S."/>
            <person name="Lopes R.J."/>
            <person name="Corbo J.C."/>
            <person name="Carneiro M."/>
        </authorList>
    </citation>
    <scope>NUCLEOTIDE SEQUENCE [LARGE SCALE GENOMIC DNA]</scope>
    <source>
        <strain evidence="3">Red01</strain>
        <tissue evidence="3">Muscle</tissue>
    </source>
</reference>
<evidence type="ECO:0000256" key="1">
    <source>
        <dbReference type="SAM" id="MobiDB-lite"/>
    </source>
</evidence>
<evidence type="ECO:0000313" key="4">
    <source>
        <dbReference type="Proteomes" id="UP000276834"/>
    </source>
</evidence>
<dbReference type="Proteomes" id="UP000276834">
    <property type="component" value="Unassembled WGS sequence"/>
</dbReference>
<feature type="compositionally biased region" description="Low complexity" evidence="1">
    <location>
        <begin position="394"/>
        <end position="406"/>
    </location>
</feature>
<dbReference type="EMBL" id="QUSF01002318">
    <property type="protein sequence ID" value="RLV63613.1"/>
    <property type="molecule type" value="Genomic_DNA"/>
</dbReference>
<feature type="transmembrane region" description="Helical" evidence="2">
    <location>
        <begin position="65"/>
        <end position="85"/>
    </location>
</feature>
<evidence type="ECO:0000256" key="2">
    <source>
        <dbReference type="SAM" id="Phobius"/>
    </source>
</evidence>
<dbReference type="AlphaFoldDB" id="A0A3L8Q8W1"/>
<feature type="region of interest" description="Disordered" evidence="1">
    <location>
        <begin position="388"/>
        <end position="409"/>
    </location>
</feature>
<gene>
    <name evidence="3" type="ORF">DV515_00018096</name>
</gene>
<dbReference type="InterPro" id="IPR011009">
    <property type="entry name" value="Kinase-like_dom_sf"/>
</dbReference>
<keyword evidence="2" id="KW-0812">Transmembrane</keyword>
<keyword evidence="4" id="KW-1185">Reference proteome</keyword>
<feature type="non-terminal residue" evidence="3">
    <location>
        <position position="689"/>
    </location>
</feature>
<evidence type="ECO:0008006" key="5">
    <source>
        <dbReference type="Google" id="ProtNLM"/>
    </source>
</evidence>
<accession>A0A3L8Q8W1</accession>
<feature type="transmembrane region" description="Helical" evidence="2">
    <location>
        <begin position="25"/>
        <end position="45"/>
    </location>
</feature>
<protein>
    <recommendedName>
        <fullName evidence="5">Protein kinase domain-containing protein</fullName>
    </recommendedName>
</protein>